<dbReference type="Pfam" id="PF02684">
    <property type="entry name" value="LpxB"/>
    <property type="match status" value="1"/>
</dbReference>
<evidence type="ECO:0000256" key="5">
    <source>
        <dbReference type="ARBA" id="ARBA00022516"/>
    </source>
</evidence>
<evidence type="ECO:0000256" key="9">
    <source>
        <dbReference type="ARBA" id="ARBA00023098"/>
    </source>
</evidence>
<proteinExistence type="inferred from homology"/>
<keyword evidence="5 11" id="KW-0444">Lipid biosynthesis</keyword>
<evidence type="ECO:0000256" key="11">
    <source>
        <dbReference type="HAMAP-Rule" id="MF_00392"/>
    </source>
</evidence>
<evidence type="ECO:0000256" key="4">
    <source>
        <dbReference type="ARBA" id="ARBA00020902"/>
    </source>
</evidence>
<keyword evidence="9 11" id="KW-0443">Lipid metabolism</keyword>
<dbReference type="PANTHER" id="PTHR30372">
    <property type="entry name" value="LIPID-A-DISACCHARIDE SYNTHASE"/>
    <property type="match status" value="1"/>
</dbReference>
<dbReference type="Gene3D" id="3.40.50.2000">
    <property type="entry name" value="Glycogen Phosphorylase B"/>
    <property type="match status" value="1"/>
</dbReference>
<protein>
    <recommendedName>
        <fullName evidence="4 11">Lipid-A-disaccharide synthase</fullName>
        <ecNumber evidence="3 11">2.4.1.182</ecNumber>
    </recommendedName>
</protein>
<evidence type="ECO:0000313" key="12">
    <source>
        <dbReference type="EMBL" id="CCD29541.1"/>
    </source>
</evidence>
<dbReference type="HAMAP" id="MF_00392">
    <property type="entry name" value="LpxB"/>
    <property type="match status" value="1"/>
</dbReference>
<evidence type="ECO:0000256" key="8">
    <source>
        <dbReference type="ARBA" id="ARBA00022679"/>
    </source>
</evidence>
<evidence type="ECO:0000256" key="3">
    <source>
        <dbReference type="ARBA" id="ARBA00012687"/>
    </source>
</evidence>
<dbReference type="GO" id="GO:0008915">
    <property type="term" value="F:lipid-A-disaccharide synthase activity"/>
    <property type="evidence" value="ECO:0007669"/>
    <property type="project" value="UniProtKB-UniRule"/>
</dbReference>
<gene>
    <name evidence="11 12" type="primary">lpxB</name>
    <name evidence="12" type="ORF">CAGGBEG34_250043</name>
</gene>
<dbReference type="GO" id="GO:0005543">
    <property type="term" value="F:phospholipid binding"/>
    <property type="evidence" value="ECO:0007669"/>
    <property type="project" value="TreeGrafter"/>
</dbReference>
<dbReference type="Proteomes" id="UP000054051">
    <property type="component" value="Unassembled WGS sequence"/>
</dbReference>
<keyword evidence="8 11" id="KW-0808">Transferase</keyword>
<keyword evidence="13" id="KW-1185">Reference proteome</keyword>
<evidence type="ECO:0000313" key="13">
    <source>
        <dbReference type="Proteomes" id="UP000054051"/>
    </source>
</evidence>
<dbReference type="STRING" id="1070319.CAGGBEG34_250043"/>
<dbReference type="UniPathway" id="UPA00973"/>
<dbReference type="EC" id="2.4.1.182" evidence="3 11"/>
<comment type="function">
    <text evidence="1 11">Condensation of UDP-2,3-diacylglucosamine and 2,3-diacylglucosamine-1-phosphate to form lipid A disaccharide, a precursor of lipid A, a phosphorylated glycolipid that anchors the lipopolysaccharide to the outer membrane of the cell.</text>
</comment>
<dbReference type="SUPFAM" id="SSF53756">
    <property type="entry name" value="UDP-Glycosyltransferase/glycogen phosphorylase"/>
    <property type="match status" value="1"/>
</dbReference>
<organism evidence="12 13">
    <name type="scientific">Candidatus Glomeribacter gigasporarum BEG34</name>
    <dbReference type="NCBI Taxonomy" id="1070319"/>
    <lineage>
        <taxon>Bacteria</taxon>
        <taxon>Pseudomonadati</taxon>
        <taxon>Pseudomonadota</taxon>
        <taxon>Betaproteobacteria</taxon>
        <taxon>Burkholderiales</taxon>
        <taxon>Burkholderiaceae</taxon>
        <taxon>Candidatus Glomeribacter</taxon>
    </lineage>
</organism>
<reference evidence="12 13" key="1">
    <citation type="submission" date="2011-08" db="EMBL/GenBank/DDBJ databases">
        <title>The genome of the obligate endobacterium of an arbuscular mycorrhizal fungus reveals an interphylum network of nutritional interactions.</title>
        <authorList>
            <person name="Ghignone S."/>
            <person name="Salvioli A."/>
            <person name="Anca I."/>
            <person name="Lumini E."/>
            <person name="Ortu G."/>
            <person name="Petiti L."/>
            <person name="Cruveiller S."/>
            <person name="Bianciotto V."/>
            <person name="Piffanelli P."/>
            <person name="Lanfranco L."/>
            <person name="Bonfante P."/>
        </authorList>
    </citation>
    <scope>NUCLEOTIDE SEQUENCE [LARGE SCALE GENOMIC DNA]</scope>
    <source>
        <strain evidence="12 13">BEG34</strain>
    </source>
</reference>
<comment type="catalytic activity">
    <reaction evidence="10 11">
        <text>a lipid X + a UDP-2-N,3-O-bis[(3R)-3-hydroxyacyl]-alpha-D-glucosamine = a lipid A disaccharide + UDP + H(+)</text>
        <dbReference type="Rhea" id="RHEA:67828"/>
        <dbReference type="ChEBI" id="CHEBI:15378"/>
        <dbReference type="ChEBI" id="CHEBI:58223"/>
        <dbReference type="ChEBI" id="CHEBI:137748"/>
        <dbReference type="ChEBI" id="CHEBI:176338"/>
        <dbReference type="ChEBI" id="CHEBI:176343"/>
        <dbReference type="EC" id="2.4.1.182"/>
    </reaction>
</comment>
<evidence type="ECO:0000256" key="6">
    <source>
        <dbReference type="ARBA" id="ARBA00022556"/>
    </source>
</evidence>
<dbReference type="eggNOG" id="COG0763">
    <property type="taxonomic scope" value="Bacteria"/>
</dbReference>
<comment type="caution">
    <text evidence="12">The sequence shown here is derived from an EMBL/GenBank/DDBJ whole genome shotgun (WGS) entry which is preliminary data.</text>
</comment>
<keyword evidence="7 11" id="KW-0328">Glycosyltransferase</keyword>
<accession>G2J9U4</accession>
<evidence type="ECO:0000256" key="10">
    <source>
        <dbReference type="ARBA" id="ARBA00048975"/>
    </source>
</evidence>
<evidence type="ECO:0000256" key="1">
    <source>
        <dbReference type="ARBA" id="ARBA00002056"/>
    </source>
</evidence>
<dbReference type="AlphaFoldDB" id="G2J9U4"/>
<keyword evidence="6 11" id="KW-0441">Lipid A biosynthesis</keyword>
<dbReference type="OrthoDB" id="9801642at2"/>
<dbReference type="EMBL" id="CAFB01000042">
    <property type="protein sequence ID" value="CCD29541.1"/>
    <property type="molecule type" value="Genomic_DNA"/>
</dbReference>
<comment type="pathway">
    <text evidence="11">Bacterial outer membrane biogenesis; LPS lipid A biosynthesis.</text>
</comment>
<dbReference type="NCBIfam" id="TIGR00215">
    <property type="entry name" value="lpxB"/>
    <property type="match status" value="1"/>
</dbReference>
<evidence type="ECO:0000256" key="7">
    <source>
        <dbReference type="ARBA" id="ARBA00022676"/>
    </source>
</evidence>
<evidence type="ECO:0000256" key="2">
    <source>
        <dbReference type="ARBA" id="ARBA00007868"/>
    </source>
</evidence>
<dbReference type="GO" id="GO:0009245">
    <property type="term" value="P:lipid A biosynthetic process"/>
    <property type="evidence" value="ECO:0007669"/>
    <property type="project" value="UniProtKB-UniRule"/>
</dbReference>
<dbReference type="GO" id="GO:0016020">
    <property type="term" value="C:membrane"/>
    <property type="evidence" value="ECO:0007669"/>
    <property type="project" value="GOC"/>
</dbReference>
<comment type="similarity">
    <text evidence="2 11">Belongs to the LpxB family.</text>
</comment>
<sequence length="386" mass="42436">MSALQIAMAAGETSGDLLAGAVIRQLSMRLPPDSRYFGIGGAQMRAAGFQARFPSEKLAVRGYVEAARHLPEILWLRRAFKRTLRAAPPSVFVGVDAPDFNLGLECALRRAGIPTVHFISPSIWAWRGARIHKIKRATDLMLCVFPFETEIYARAGIVHRYVGHPLADLIPFKPDPMAARRTLGLPESRPAIVAVLPGSRNSEIARIAPVFFAAMARMHERGRRLRFVMPAASPAIRGALQRLAGRYPQLPLSLIDGHSHRALEACDAALVASGTATLEAALYKKPMVISYQVPWLTAQIMKRQGYLPYIGLPNILAGRFIVPELLQRSATPNALADALFDQLDNDANRRALNEIFTQLHHTLKRGAAARAADAIAEVIHAARHRR</sequence>
<dbReference type="InterPro" id="IPR003835">
    <property type="entry name" value="Glyco_trans_19"/>
</dbReference>
<dbReference type="PANTHER" id="PTHR30372:SF4">
    <property type="entry name" value="LIPID-A-DISACCHARIDE SYNTHASE, MITOCHONDRIAL-RELATED"/>
    <property type="match status" value="1"/>
</dbReference>
<name>G2J9U4_9BURK</name>